<name>A0A7J7Z4J9_MYOMY</name>
<sequence length="132" mass="13433">MGSLSTIEERQPCAACPHLRSSSCMQPASCTYLKSSSCAGNLPPSKEQQPAPVVGAAATRADCTHLRSGNPAQSALVQGGTATYNLHVSDEQQLGEQPASIQGAAAACTAHSHLRSNSCANSPSPNRGAAAM</sequence>
<gene>
    <name evidence="1" type="ORF">mMyoMyo1_010537</name>
</gene>
<keyword evidence="2" id="KW-1185">Reference proteome</keyword>
<protein>
    <submittedName>
        <fullName evidence="1">Uncharacterized protein</fullName>
    </submittedName>
</protein>
<evidence type="ECO:0000313" key="2">
    <source>
        <dbReference type="Proteomes" id="UP000527355"/>
    </source>
</evidence>
<reference evidence="1 2" key="1">
    <citation type="journal article" date="2020" name="Nature">
        <title>Six reference-quality genomes reveal evolution of bat adaptations.</title>
        <authorList>
            <person name="Jebb D."/>
            <person name="Huang Z."/>
            <person name="Pippel M."/>
            <person name="Hughes G.M."/>
            <person name="Lavrichenko K."/>
            <person name="Devanna P."/>
            <person name="Winkler S."/>
            <person name="Jermiin L.S."/>
            <person name="Skirmuntt E.C."/>
            <person name="Katzourakis A."/>
            <person name="Burkitt-Gray L."/>
            <person name="Ray D.A."/>
            <person name="Sullivan K.A.M."/>
            <person name="Roscito J.G."/>
            <person name="Kirilenko B.M."/>
            <person name="Davalos L.M."/>
            <person name="Corthals A.P."/>
            <person name="Power M.L."/>
            <person name="Jones G."/>
            <person name="Ransome R.D."/>
            <person name="Dechmann D.K.N."/>
            <person name="Locatelli A.G."/>
            <person name="Puechmaille S.J."/>
            <person name="Fedrigo O."/>
            <person name="Jarvis E.D."/>
            <person name="Hiller M."/>
            <person name="Vernes S.C."/>
            <person name="Myers E.W."/>
            <person name="Teeling E.C."/>
        </authorList>
    </citation>
    <scope>NUCLEOTIDE SEQUENCE [LARGE SCALE GENOMIC DNA]</scope>
    <source>
        <strain evidence="1">MMyoMyo1</strain>
        <tissue evidence="1">Flight muscle</tissue>
    </source>
</reference>
<organism evidence="1 2">
    <name type="scientific">Myotis myotis</name>
    <name type="common">Greater mouse-eared bat</name>
    <name type="synonym">Vespertilio myotis</name>
    <dbReference type="NCBI Taxonomy" id="51298"/>
    <lineage>
        <taxon>Eukaryota</taxon>
        <taxon>Metazoa</taxon>
        <taxon>Chordata</taxon>
        <taxon>Craniata</taxon>
        <taxon>Vertebrata</taxon>
        <taxon>Euteleostomi</taxon>
        <taxon>Mammalia</taxon>
        <taxon>Eutheria</taxon>
        <taxon>Laurasiatheria</taxon>
        <taxon>Chiroptera</taxon>
        <taxon>Yangochiroptera</taxon>
        <taxon>Vespertilionidae</taxon>
        <taxon>Myotis</taxon>
    </lineage>
</organism>
<comment type="caution">
    <text evidence="1">The sequence shown here is derived from an EMBL/GenBank/DDBJ whole genome shotgun (WGS) entry which is preliminary data.</text>
</comment>
<dbReference type="Proteomes" id="UP000527355">
    <property type="component" value="Unassembled WGS sequence"/>
</dbReference>
<dbReference type="AlphaFoldDB" id="A0A7J7Z4J9"/>
<evidence type="ECO:0000313" key="1">
    <source>
        <dbReference type="EMBL" id="KAF6369132.1"/>
    </source>
</evidence>
<accession>A0A7J7Z4J9</accession>
<proteinExistence type="predicted"/>
<dbReference type="EMBL" id="JABWUV010000003">
    <property type="protein sequence ID" value="KAF6369132.1"/>
    <property type="molecule type" value="Genomic_DNA"/>
</dbReference>